<proteinExistence type="predicted"/>
<dbReference type="EMBL" id="CAJRST010010001">
    <property type="protein sequence ID" value="CAG5905984.1"/>
    <property type="molecule type" value="Genomic_DNA"/>
</dbReference>
<evidence type="ECO:0000313" key="3">
    <source>
        <dbReference type="Proteomes" id="UP000677803"/>
    </source>
</evidence>
<keyword evidence="3" id="KW-1185">Reference proteome</keyword>
<protein>
    <submittedName>
        <fullName evidence="2">(Atlantic silverside) hypothetical protein</fullName>
    </submittedName>
</protein>
<reference evidence="2" key="1">
    <citation type="submission" date="2021-05" db="EMBL/GenBank/DDBJ databases">
        <authorList>
            <person name="Tigano A."/>
        </authorList>
    </citation>
    <scope>NUCLEOTIDE SEQUENCE</scope>
</reference>
<gene>
    <name evidence="2" type="ORF">MMEN_LOCUS9528</name>
</gene>
<keyword evidence="1" id="KW-0472">Membrane</keyword>
<sequence length="446" mass="49630">MEVSCRTRQSRSKSLIKKKSNLLDLRVPGEKLRWGRESTKRPWLPRKLLRLHALYAIHSEPFITPYLLLLLLTLLPLSVPALLEACLEEGHLQQRAGQQLEDVNPHQPILFDTMAPVMADFVFPLPLLAFRLCGAIAVTLHLRHFIDHRIFLVVILGLFYAPVLPSACKVGLLGFPSRITAHSPARRLLLCPSNFVDSVAQIHKRRRGHQNDLEDPEADVGERRKGVVADVLTAGLARVTHKLTLLIVLLSVGMERPACLAEEERLSDEDKLAELRLRDRQGGVCVRLVVRAVHNVLTADPRDNLCLQLITLGFLHLQQQLVHWEVLPGVGGVVGAQGLSGAHVIGPVSDIKHPGEWGTATLLLSDRKILPEDCLLTHDKSTGGIKLAWVSENLPEQVTHPSVLQPRFNKIGVGIRDHHKLKVLLVVLQELEEVEKASSGGDLLYR</sequence>
<feature type="transmembrane region" description="Helical" evidence="1">
    <location>
        <begin position="53"/>
        <end position="75"/>
    </location>
</feature>
<dbReference type="OrthoDB" id="10646676at2759"/>
<accession>A0A8S4B0A4</accession>
<evidence type="ECO:0000256" key="1">
    <source>
        <dbReference type="SAM" id="Phobius"/>
    </source>
</evidence>
<keyword evidence="1" id="KW-0812">Transmembrane</keyword>
<keyword evidence="1" id="KW-1133">Transmembrane helix</keyword>
<comment type="caution">
    <text evidence="2">The sequence shown here is derived from an EMBL/GenBank/DDBJ whole genome shotgun (WGS) entry which is preliminary data.</text>
</comment>
<name>A0A8S4B0A4_9TELE</name>
<dbReference type="AlphaFoldDB" id="A0A8S4B0A4"/>
<feature type="transmembrane region" description="Helical" evidence="1">
    <location>
        <begin position="121"/>
        <end position="142"/>
    </location>
</feature>
<feature type="transmembrane region" description="Helical" evidence="1">
    <location>
        <begin position="149"/>
        <end position="167"/>
    </location>
</feature>
<organism evidence="2 3">
    <name type="scientific">Menidia menidia</name>
    <name type="common">Atlantic silverside</name>
    <dbReference type="NCBI Taxonomy" id="238744"/>
    <lineage>
        <taxon>Eukaryota</taxon>
        <taxon>Metazoa</taxon>
        <taxon>Chordata</taxon>
        <taxon>Craniata</taxon>
        <taxon>Vertebrata</taxon>
        <taxon>Euteleostomi</taxon>
        <taxon>Actinopterygii</taxon>
        <taxon>Neopterygii</taxon>
        <taxon>Teleostei</taxon>
        <taxon>Neoteleostei</taxon>
        <taxon>Acanthomorphata</taxon>
        <taxon>Ovalentaria</taxon>
        <taxon>Atherinomorphae</taxon>
        <taxon>Atheriniformes</taxon>
        <taxon>Atherinopsidae</taxon>
        <taxon>Menidiinae</taxon>
        <taxon>Menidia</taxon>
    </lineage>
</organism>
<dbReference type="Proteomes" id="UP000677803">
    <property type="component" value="Unassembled WGS sequence"/>
</dbReference>
<evidence type="ECO:0000313" key="2">
    <source>
        <dbReference type="EMBL" id="CAG5905984.1"/>
    </source>
</evidence>